<feature type="non-terminal residue" evidence="5">
    <location>
        <position position="1"/>
    </location>
</feature>
<comment type="subcellular location">
    <subcellularLocation>
        <location evidence="1">Secreted</location>
    </subcellularLocation>
</comment>
<evidence type="ECO:0000256" key="3">
    <source>
        <dbReference type="ARBA" id="ARBA00022729"/>
    </source>
</evidence>
<comment type="caution">
    <text evidence="5">The sequence shown here is derived from an EMBL/GenBank/DDBJ whole genome shotgun (WGS) entry which is preliminary data.</text>
</comment>
<evidence type="ECO:0000259" key="4">
    <source>
        <dbReference type="Pfam" id="PF24517"/>
    </source>
</evidence>
<evidence type="ECO:0000313" key="5">
    <source>
        <dbReference type="EMBL" id="GAI95929.1"/>
    </source>
</evidence>
<organism evidence="5">
    <name type="scientific">marine sediment metagenome</name>
    <dbReference type="NCBI Taxonomy" id="412755"/>
    <lineage>
        <taxon>unclassified sequences</taxon>
        <taxon>metagenomes</taxon>
        <taxon>ecological metagenomes</taxon>
    </lineage>
</organism>
<name>X1UU98_9ZZZZ</name>
<gene>
    <name evidence="5" type="ORF">S12H4_33121</name>
</gene>
<keyword evidence="2" id="KW-0964">Secreted</keyword>
<evidence type="ECO:0000256" key="1">
    <source>
        <dbReference type="ARBA" id="ARBA00004613"/>
    </source>
</evidence>
<evidence type="ECO:0000256" key="2">
    <source>
        <dbReference type="ARBA" id="ARBA00022525"/>
    </source>
</evidence>
<accession>X1UU98</accession>
<dbReference type="InterPro" id="IPR055372">
    <property type="entry name" value="CBM96"/>
</dbReference>
<reference evidence="5" key="1">
    <citation type="journal article" date="2014" name="Front. Microbiol.">
        <title>High frequency of phylogenetically diverse reductive dehalogenase-homologous genes in deep subseafloor sedimentary metagenomes.</title>
        <authorList>
            <person name="Kawai M."/>
            <person name="Futagami T."/>
            <person name="Toyoda A."/>
            <person name="Takaki Y."/>
            <person name="Nishi S."/>
            <person name="Hori S."/>
            <person name="Arai W."/>
            <person name="Tsubouchi T."/>
            <person name="Morono Y."/>
            <person name="Uchiyama I."/>
            <person name="Ito T."/>
            <person name="Fujiyama A."/>
            <person name="Inagaki F."/>
            <person name="Takami H."/>
        </authorList>
    </citation>
    <scope>NUCLEOTIDE SEQUENCE</scope>
    <source>
        <strain evidence="5">Expedition CK06-06</strain>
    </source>
</reference>
<keyword evidence="3" id="KW-0732">Signal</keyword>
<dbReference type="GO" id="GO:0005576">
    <property type="term" value="C:extracellular region"/>
    <property type="evidence" value="ECO:0007669"/>
    <property type="project" value="UniProtKB-SubCell"/>
</dbReference>
<sequence length="275" mass="30875">PDTPFGSATEVATEKIDESRSLIHFDLSNFTDFPYLHQPVDVDQSTLKIYVTEVRGHTDESEPEIDLYRITSAWNETGTTWNTRPSISYLYQRNFTSTGWTDIDVTTSTSNFVSETWTNLGWEFVDPSNLFGFKWNTKESSNVPQLIVSSGCDPVNITIDTGDDGTIDYTNTTVYSNSETIDINVTAVQNYLDSCTPDAEDLCNVPFKIHSDAIGQIIVSDLVILYQGDLYVDNVYANVYYGNGSQLVGIEPNMTLMSDTYIDEWEAWDANLDMG</sequence>
<protein>
    <recommendedName>
        <fullName evidence="4">Carbohydrate-binding module family 96 domain-containing protein</fullName>
    </recommendedName>
</protein>
<dbReference type="EMBL" id="BARW01019491">
    <property type="protein sequence ID" value="GAI95929.1"/>
    <property type="molecule type" value="Genomic_DNA"/>
</dbReference>
<dbReference type="AlphaFoldDB" id="X1UU98"/>
<dbReference type="NCBIfam" id="NF033679">
    <property type="entry name" value="DNRLRE_dom"/>
    <property type="match status" value="1"/>
</dbReference>
<feature type="non-terminal residue" evidence="5">
    <location>
        <position position="275"/>
    </location>
</feature>
<feature type="domain" description="Carbohydrate-binding module family 96" evidence="4">
    <location>
        <begin position="2"/>
        <end position="149"/>
    </location>
</feature>
<dbReference type="PROSITE" id="PS50524">
    <property type="entry name" value="RDRP_DSRNA_BIR"/>
    <property type="match status" value="1"/>
</dbReference>
<proteinExistence type="predicted"/>
<dbReference type="Pfam" id="PF24517">
    <property type="entry name" value="CBM96"/>
    <property type="match status" value="1"/>
</dbReference>